<protein>
    <recommendedName>
        <fullName evidence="9">Copper-fist domain-containing protein</fullName>
    </recommendedName>
</protein>
<gene>
    <name evidence="10" type="ORF">DAEQUDRAFT_810374</name>
</gene>
<dbReference type="SMART" id="SM00412">
    <property type="entry name" value="Cu_FIST"/>
    <property type="match status" value="1"/>
</dbReference>
<dbReference type="SMART" id="SM01090">
    <property type="entry name" value="Copper-fist"/>
    <property type="match status" value="1"/>
</dbReference>
<feature type="region of interest" description="Disordered" evidence="8">
    <location>
        <begin position="372"/>
        <end position="425"/>
    </location>
</feature>
<comment type="subcellular location">
    <subcellularLocation>
        <location evidence="1">Nucleus</location>
    </subcellularLocation>
</comment>
<keyword evidence="7" id="KW-0539">Nucleus</keyword>
<keyword evidence="6" id="KW-0804">Transcription</keyword>
<dbReference type="PRINTS" id="PR00617">
    <property type="entry name" value="COPPERFIST"/>
</dbReference>
<keyword evidence="3" id="KW-0862">Zinc</keyword>
<dbReference type="Gene3D" id="3.90.430.10">
    <property type="entry name" value="Copper fist DNA-binding domain"/>
    <property type="match status" value="1"/>
</dbReference>
<evidence type="ECO:0000256" key="8">
    <source>
        <dbReference type="SAM" id="MobiDB-lite"/>
    </source>
</evidence>
<feature type="compositionally biased region" description="Basic residues" evidence="8">
    <location>
        <begin position="145"/>
        <end position="159"/>
    </location>
</feature>
<dbReference type="PROSITE" id="PS01119">
    <property type="entry name" value="COPPER_FIST_1"/>
    <property type="match status" value="1"/>
</dbReference>
<dbReference type="PROSITE" id="PS50073">
    <property type="entry name" value="COPPER_FIST_2"/>
    <property type="match status" value="1"/>
</dbReference>
<dbReference type="AlphaFoldDB" id="A0A165RHX5"/>
<evidence type="ECO:0000259" key="9">
    <source>
        <dbReference type="PROSITE" id="PS50073"/>
    </source>
</evidence>
<dbReference type="FunFam" id="3.90.430.10:FF:000001">
    <property type="entry name" value="Copper fist DNA-binding protein"/>
    <property type="match status" value="1"/>
</dbReference>
<name>A0A165RHX5_9APHY</name>
<accession>A0A165RHX5</accession>
<evidence type="ECO:0000256" key="1">
    <source>
        <dbReference type="ARBA" id="ARBA00004123"/>
    </source>
</evidence>
<keyword evidence="2" id="KW-0479">Metal-binding</keyword>
<keyword evidence="4" id="KW-0186">Copper</keyword>
<evidence type="ECO:0000256" key="6">
    <source>
        <dbReference type="ARBA" id="ARBA00023163"/>
    </source>
</evidence>
<dbReference type="STRING" id="1314783.A0A165RHX5"/>
<dbReference type="InterPro" id="IPR001083">
    <property type="entry name" value="Cu_fist_DNA-bd_dom"/>
</dbReference>
<dbReference type="SUPFAM" id="SSF57879">
    <property type="entry name" value="Zinc domain conserved in yeast copper-regulated transcription factors"/>
    <property type="match status" value="1"/>
</dbReference>
<keyword evidence="11" id="KW-1185">Reference proteome</keyword>
<feature type="non-terminal residue" evidence="10">
    <location>
        <position position="467"/>
    </location>
</feature>
<dbReference type="PANTHER" id="PTHR28088:SF5">
    <property type="entry name" value="TRANSCRIPTIONAL ACTIVATOR HAA1-RELATED"/>
    <property type="match status" value="1"/>
</dbReference>
<evidence type="ECO:0000313" key="11">
    <source>
        <dbReference type="Proteomes" id="UP000076727"/>
    </source>
</evidence>
<evidence type="ECO:0000256" key="5">
    <source>
        <dbReference type="ARBA" id="ARBA00023015"/>
    </source>
</evidence>
<dbReference type="Pfam" id="PF00649">
    <property type="entry name" value="Copper-fist"/>
    <property type="match status" value="1"/>
</dbReference>
<dbReference type="OrthoDB" id="5600085at2759"/>
<organism evidence="10 11">
    <name type="scientific">Daedalea quercina L-15889</name>
    <dbReference type="NCBI Taxonomy" id="1314783"/>
    <lineage>
        <taxon>Eukaryota</taxon>
        <taxon>Fungi</taxon>
        <taxon>Dikarya</taxon>
        <taxon>Basidiomycota</taxon>
        <taxon>Agaricomycotina</taxon>
        <taxon>Agaricomycetes</taxon>
        <taxon>Polyporales</taxon>
        <taxon>Fomitopsis</taxon>
    </lineage>
</organism>
<keyword evidence="5" id="KW-0805">Transcription regulation</keyword>
<evidence type="ECO:0000256" key="3">
    <source>
        <dbReference type="ARBA" id="ARBA00022833"/>
    </source>
</evidence>
<proteinExistence type="predicted"/>
<dbReference type="EMBL" id="KV429049">
    <property type="protein sequence ID" value="KZT70775.1"/>
    <property type="molecule type" value="Genomic_DNA"/>
</dbReference>
<feature type="compositionally biased region" description="Polar residues" evidence="8">
    <location>
        <begin position="372"/>
        <end position="383"/>
    </location>
</feature>
<dbReference type="InterPro" id="IPR051763">
    <property type="entry name" value="Copper_Homeo_Regul"/>
</dbReference>
<dbReference type="GO" id="GO:0045944">
    <property type="term" value="P:positive regulation of transcription by RNA polymerase II"/>
    <property type="evidence" value="ECO:0007669"/>
    <property type="project" value="TreeGrafter"/>
</dbReference>
<feature type="domain" description="Copper-fist" evidence="9">
    <location>
        <begin position="1"/>
        <end position="40"/>
    </location>
</feature>
<dbReference type="PANTHER" id="PTHR28088">
    <property type="entry name" value="TRANSCRIPTIONAL ACTIVATOR HAA1-RELATED"/>
    <property type="match status" value="1"/>
</dbReference>
<evidence type="ECO:0000256" key="2">
    <source>
        <dbReference type="ARBA" id="ARBA00022723"/>
    </source>
</evidence>
<dbReference type="GO" id="GO:0005634">
    <property type="term" value="C:nucleus"/>
    <property type="evidence" value="ECO:0007669"/>
    <property type="project" value="UniProtKB-SubCell"/>
</dbReference>
<dbReference type="InterPro" id="IPR036395">
    <property type="entry name" value="Cu_fist_DNA-bd_dom_sf"/>
</dbReference>
<dbReference type="GO" id="GO:0000978">
    <property type="term" value="F:RNA polymerase II cis-regulatory region sequence-specific DNA binding"/>
    <property type="evidence" value="ECO:0007669"/>
    <property type="project" value="TreeGrafter"/>
</dbReference>
<dbReference type="GO" id="GO:0006878">
    <property type="term" value="P:intracellular copper ion homeostasis"/>
    <property type="evidence" value="ECO:0007669"/>
    <property type="project" value="TreeGrafter"/>
</dbReference>
<feature type="compositionally biased region" description="Pro residues" evidence="8">
    <location>
        <begin position="384"/>
        <end position="393"/>
    </location>
</feature>
<reference evidence="10 11" key="1">
    <citation type="journal article" date="2016" name="Mol. Biol. Evol.">
        <title>Comparative Genomics of Early-Diverging Mushroom-Forming Fungi Provides Insights into the Origins of Lignocellulose Decay Capabilities.</title>
        <authorList>
            <person name="Nagy L.G."/>
            <person name="Riley R."/>
            <person name="Tritt A."/>
            <person name="Adam C."/>
            <person name="Daum C."/>
            <person name="Floudas D."/>
            <person name="Sun H."/>
            <person name="Yadav J.S."/>
            <person name="Pangilinan J."/>
            <person name="Larsson K.H."/>
            <person name="Matsuura K."/>
            <person name="Barry K."/>
            <person name="Labutti K."/>
            <person name="Kuo R."/>
            <person name="Ohm R.A."/>
            <person name="Bhattacharya S.S."/>
            <person name="Shirouzu T."/>
            <person name="Yoshinaga Y."/>
            <person name="Martin F.M."/>
            <person name="Grigoriev I.V."/>
            <person name="Hibbett D.S."/>
        </authorList>
    </citation>
    <scope>NUCLEOTIDE SEQUENCE [LARGE SCALE GENOMIC DNA]</scope>
    <source>
        <strain evidence="10 11">L-15889</strain>
    </source>
</reference>
<feature type="compositionally biased region" description="Polar residues" evidence="8">
    <location>
        <begin position="410"/>
        <end position="425"/>
    </location>
</feature>
<evidence type="ECO:0000313" key="10">
    <source>
        <dbReference type="EMBL" id="KZT70775.1"/>
    </source>
</evidence>
<dbReference type="GO" id="GO:0005507">
    <property type="term" value="F:copper ion binding"/>
    <property type="evidence" value="ECO:0007669"/>
    <property type="project" value="InterPro"/>
</dbReference>
<dbReference type="Proteomes" id="UP000076727">
    <property type="component" value="Unassembled WGS sequence"/>
</dbReference>
<evidence type="ECO:0000256" key="4">
    <source>
        <dbReference type="ARBA" id="ARBA00023008"/>
    </source>
</evidence>
<sequence>MVFVGDKKYACESCIKGHRSSTCKHYDRPLYEIKKKGRPVTQCEHCRELRKTKQLHVKCMCTSKDDDNTASDVAGPSNLGKGSSKVPASAAFPSGLPPEVLEASVALHSALSDGSDSEYSNASPVPCDCENSAECTGTCAAARASRTKGKARPSPRRGSSKPASSPQSSSDPPVAGPAGIVASAHAAGHRPVLPRPPPAEYHSASRLAHDPSVAPSQSSGSRHHSHGQFYSPYGRIYENIHAAEEYDHRTGMSPTGQNTQPIPVDAPRTHVDPAAALPDFPSWPSFSAASPDASLLPPMSFCGCGPACACPSCLEHRGPDALPNATCANPNTCMACLDYLAGPLPLTTDDSRIAYPDTQAQDVDEWLRQVASAQPQVSTSAQPSLPPFAPTQAPPLQVQSSGDRRLPQQRLLSPSGSTASVQAQRSELHTAMRYDPALLQTYALWGDLHDARANSRPAQGEWDADPD</sequence>
<feature type="region of interest" description="Disordered" evidence="8">
    <location>
        <begin position="143"/>
        <end position="228"/>
    </location>
</feature>
<feature type="compositionally biased region" description="Low complexity" evidence="8">
    <location>
        <begin position="160"/>
        <end position="173"/>
    </location>
</feature>
<feature type="region of interest" description="Disordered" evidence="8">
    <location>
        <begin position="69"/>
        <end position="90"/>
    </location>
</feature>
<evidence type="ECO:0000256" key="7">
    <source>
        <dbReference type="ARBA" id="ARBA00023242"/>
    </source>
</evidence>
<dbReference type="GO" id="GO:0000981">
    <property type="term" value="F:DNA-binding transcription factor activity, RNA polymerase II-specific"/>
    <property type="evidence" value="ECO:0007669"/>
    <property type="project" value="TreeGrafter"/>
</dbReference>
<dbReference type="GO" id="GO:0006879">
    <property type="term" value="P:intracellular iron ion homeostasis"/>
    <property type="evidence" value="ECO:0007669"/>
    <property type="project" value="TreeGrafter"/>
</dbReference>